<dbReference type="EMBL" id="JAAWWB010000006">
    <property type="protein sequence ID" value="KAG6781250.1"/>
    <property type="molecule type" value="Genomic_DNA"/>
</dbReference>
<evidence type="ECO:0000256" key="3">
    <source>
        <dbReference type="ARBA" id="ARBA00022884"/>
    </source>
</evidence>
<feature type="domain" description="RRM" evidence="7">
    <location>
        <begin position="808"/>
        <end position="886"/>
    </location>
</feature>
<dbReference type="CDD" id="cd12320">
    <property type="entry name" value="RRM6_RBM19_RRM5_MRD1"/>
    <property type="match status" value="1"/>
</dbReference>
<name>A0A8X8D821_POPTO</name>
<comment type="caution">
    <text evidence="9">The sequence shown here is derived from an EMBL/GenBank/DDBJ whole genome shotgun (WGS) entry which is preliminary data.</text>
</comment>
<dbReference type="GO" id="GO:0003677">
    <property type="term" value="F:DNA binding"/>
    <property type="evidence" value="ECO:0007669"/>
    <property type="project" value="InterPro"/>
</dbReference>
<feature type="region of interest" description="Disordered" evidence="6">
    <location>
        <begin position="677"/>
        <end position="801"/>
    </location>
</feature>
<feature type="region of interest" description="Disordered" evidence="6">
    <location>
        <begin position="605"/>
        <end position="650"/>
    </location>
</feature>
<dbReference type="InterPro" id="IPR051945">
    <property type="entry name" value="RRM_MRD1_RNA_proc_ribogen"/>
</dbReference>
<evidence type="ECO:0000313" key="9">
    <source>
        <dbReference type="EMBL" id="KAG6781250.1"/>
    </source>
</evidence>
<dbReference type="InterPro" id="IPR034423">
    <property type="entry name" value="RBM19_RRM5"/>
</dbReference>
<feature type="compositionally biased region" description="Basic and acidic residues" evidence="6">
    <location>
        <begin position="783"/>
        <end position="801"/>
    </location>
</feature>
<dbReference type="GO" id="GO:0003729">
    <property type="term" value="F:mRNA binding"/>
    <property type="evidence" value="ECO:0007669"/>
    <property type="project" value="TreeGrafter"/>
</dbReference>
<feature type="compositionally biased region" description="Acidic residues" evidence="6">
    <location>
        <begin position="739"/>
        <end position="766"/>
    </location>
</feature>
<dbReference type="InterPro" id="IPR003441">
    <property type="entry name" value="NAC-dom"/>
</dbReference>
<organism evidence="9 10">
    <name type="scientific">Populus tomentosa</name>
    <name type="common">Chinese white poplar</name>
    <dbReference type="NCBI Taxonomy" id="118781"/>
    <lineage>
        <taxon>Eukaryota</taxon>
        <taxon>Viridiplantae</taxon>
        <taxon>Streptophyta</taxon>
        <taxon>Embryophyta</taxon>
        <taxon>Tracheophyta</taxon>
        <taxon>Spermatophyta</taxon>
        <taxon>Magnoliopsida</taxon>
        <taxon>eudicotyledons</taxon>
        <taxon>Gunneridae</taxon>
        <taxon>Pentapetalae</taxon>
        <taxon>rosids</taxon>
        <taxon>fabids</taxon>
        <taxon>Malpighiales</taxon>
        <taxon>Salicaceae</taxon>
        <taxon>Saliceae</taxon>
        <taxon>Populus</taxon>
    </lineage>
</organism>
<keyword evidence="4" id="KW-0539">Nucleus</keyword>
<dbReference type="InterPro" id="IPR003954">
    <property type="entry name" value="RRM_euk-type"/>
</dbReference>
<sequence>MESTRTAVGYRFKPSSIELLIHYLLKKVKSKPLPCDSIIECDLYNNSAEEWWEMLKKSEEHDIYCFTKLKKKGHGGSNKDRVSKSGTWKGTQKTKEIYVRSNGHDMQVGSKRAFRFIPKSSIGFEINGKVLMDEYQLASDLLHGIESPDQDYVVSHIKYEKHSTTSVPPALVSSVSPPPSVPALLSAASPSVPSLISSASPPSVPALVSSASTFTVPAPLVSSTSATTRNLPGGHNDLIEPDQQDLPQVMSMVQPQNNQYTCNDFSSDAFSGNPQSQQDLPQVMSMVQPQNNQYTCNGFNSDAFSGNPQSQQDLPQVMSMVPPQNNQYTCNGFSSDTFFGNPESQRDLPQVMITVRPQNNQYTCNGFSYEASWRNPRYSQQEFTEVMSTVQPQNNQYTCNGFSSDTSWGNPHYSQQQFTQVMSTVQPQNNQYTCNGFGSEAFWRNLQYSQQEFTEMMSTVQPQNNQLLYNDFSSDVFYGNPQSQQDITQWTSIVQPQNEKYLRYDFYSDAFGGNPQGMEMTWANSCLRTLQQGNELDAAALLEELLIIDGKSRQFAFVGFRTEREAEDAIKYFNKSYLDTCRIVCEIARKVGDADIPRPWSRYSKKKEEKLSEDENNGTGSKSLDVKGARDDKKKNKDNGKGNEIDDPRLQEFLQVMQPRAKSKLWENDSIVSHTTDINGEVGKKGSQGKKEGKDKSVPVEVEIDKGNSDTDEESNPARDEAVSDMDYFRSRVKKELSDSESESGGSDDDDEENDNSNEKDEDSDFSNESLQRGNVAQAEVAEDTRAEDHENPSSTLKDEKEEILETCRLFVRNLPYTAIEDELEEHFSKFGNISQVHLVVDKDTKRSKGLAYIHYTLPESAARALEELDNSIFQGRLLHVMPAKQKLSNKQETSDLLSQGSKTLKQRRQEEKKAAEASGDTRAWNSFFFHHDTVIENIARRHGVSKSDLLDREADDLAVRVALGETQVIAETKKALTNAGVNIAALEEIAAGKKDGMKRSNHVLLVKNLPYGSSEVELAEKFGKFGSLDKIILPPTKTLALVVFLEPSEARAAFKGLAYKQYKGVPLYLEWAPANILSQSSTSKSDEKSDAAVGEHDAKRVILEQSVEGISEMDIDPDRIESRSLFVKNLNFKTADESLKKHFSEHMKEGRIQSVRIKKHMKKGKNVSMGFGFIEFDSVETATNICRDLQGTVLDGHALILQLCHAKKDEHAVKKAGKDKSSTKLLVRNVAFEATEKDLRQLFGPFGQIKSLRLPMKFGNHRGFAFVEYVTKQEAQNALQALSSTHLYGRHLVLERAKEGESLEELRARTAAQFTDEQDGFQNPAKLSKKRKDITMLDEGSMKFQRVTD</sequence>
<dbReference type="SMART" id="SM00361">
    <property type="entry name" value="RRM_1"/>
    <property type="match status" value="3"/>
</dbReference>
<dbReference type="CDD" id="cd12318">
    <property type="entry name" value="RRM5_RBM19_like"/>
    <property type="match status" value="1"/>
</dbReference>
<dbReference type="CDD" id="cd12316">
    <property type="entry name" value="RRM3_RBM19_RRM2_MRD1"/>
    <property type="match status" value="1"/>
</dbReference>
<keyword evidence="2" id="KW-0677">Repeat</keyword>
<evidence type="ECO:0000256" key="5">
    <source>
        <dbReference type="PROSITE-ProRule" id="PRU00176"/>
    </source>
</evidence>
<dbReference type="Pfam" id="PF02365">
    <property type="entry name" value="NAM"/>
    <property type="match status" value="1"/>
</dbReference>
<feature type="domain" description="RRM" evidence="7">
    <location>
        <begin position="1124"/>
        <end position="1207"/>
    </location>
</feature>
<feature type="domain" description="RRM" evidence="7">
    <location>
        <begin position="1003"/>
        <end position="1075"/>
    </location>
</feature>
<dbReference type="GO" id="GO:0005634">
    <property type="term" value="C:nucleus"/>
    <property type="evidence" value="ECO:0007669"/>
    <property type="project" value="UniProtKB-SubCell"/>
</dbReference>
<keyword evidence="3 5" id="KW-0694">RNA-binding</keyword>
<feature type="compositionally biased region" description="Basic and acidic residues" evidence="6">
    <location>
        <begin position="689"/>
        <end position="709"/>
    </location>
</feature>
<dbReference type="Proteomes" id="UP000886885">
    <property type="component" value="Chromosome 3D"/>
</dbReference>
<evidence type="ECO:0000256" key="2">
    <source>
        <dbReference type="ARBA" id="ARBA00022737"/>
    </source>
</evidence>
<reference evidence="9" key="1">
    <citation type="journal article" date="2020" name="bioRxiv">
        <title>Hybrid origin of Populus tomentosa Carr. identified through genome sequencing and phylogenomic analysis.</title>
        <authorList>
            <person name="An X."/>
            <person name="Gao K."/>
            <person name="Chen Z."/>
            <person name="Li J."/>
            <person name="Yang X."/>
            <person name="Yang X."/>
            <person name="Zhou J."/>
            <person name="Guo T."/>
            <person name="Zhao T."/>
            <person name="Huang S."/>
            <person name="Miao D."/>
            <person name="Khan W.U."/>
            <person name="Rao P."/>
            <person name="Ye M."/>
            <person name="Lei B."/>
            <person name="Liao W."/>
            <person name="Wang J."/>
            <person name="Ji L."/>
            <person name="Li Y."/>
            <person name="Guo B."/>
            <person name="Mustafa N.S."/>
            <person name="Li S."/>
            <person name="Yun Q."/>
            <person name="Keller S.R."/>
            <person name="Mao J."/>
            <person name="Zhang R."/>
            <person name="Strauss S.H."/>
        </authorList>
    </citation>
    <scope>NUCLEOTIDE SEQUENCE</scope>
    <source>
        <strain evidence="9">GM15</strain>
        <tissue evidence="9">Leaf</tissue>
    </source>
</reference>
<dbReference type="PROSITE" id="PS50102">
    <property type="entry name" value="RRM"/>
    <property type="match status" value="4"/>
</dbReference>
<evidence type="ECO:0000313" key="10">
    <source>
        <dbReference type="Proteomes" id="UP000886885"/>
    </source>
</evidence>
<dbReference type="FunFam" id="3.30.70.330:FF:000442">
    <property type="entry name" value="Multiple RNA-binding domain-containing protein 1"/>
    <property type="match status" value="1"/>
</dbReference>
<evidence type="ECO:0008006" key="11">
    <source>
        <dbReference type="Google" id="ProtNLM"/>
    </source>
</evidence>
<dbReference type="PROSITE" id="PS51005">
    <property type="entry name" value="NAC"/>
    <property type="match status" value="1"/>
</dbReference>
<proteinExistence type="predicted"/>
<evidence type="ECO:0000259" key="8">
    <source>
        <dbReference type="PROSITE" id="PS51005"/>
    </source>
</evidence>
<feature type="compositionally biased region" description="Basic and acidic residues" evidence="6">
    <location>
        <begin position="624"/>
        <end position="650"/>
    </location>
</feature>
<evidence type="ECO:0000256" key="4">
    <source>
        <dbReference type="ARBA" id="ARBA00023242"/>
    </source>
</evidence>
<accession>A0A8X8D821</accession>
<dbReference type="PANTHER" id="PTHR48039:SF5">
    <property type="entry name" value="RNA-BINDING PROTEIN 28"/>
    <property type="match status" value="1"/>
</dbReference>
<feature type="compositionally biased region" description="Basic and acidic residues" evidence="6">
    <location>
        <begin position="716"/>
        <end position="738"/>
    </location>
</feature>
<dbReference type="OrthoDB" id="439639at2759"/>
<dbReference type="InterPro" id="IPR000504">
    <property type="entry name" value="RRM_dom"/>
</dbReference>
<dbReference type="FunFam" id="3.30.70.330:FF:000484">
    <property type="entry name" value="Multiple RNA-binding domain-containing protein 1"/>
    <property type="match status" value="1"/>
</dbReference>
<evidence type="ECO:0000256" key="6">
    <source>
        <dbReference type="SAM" id="MobiDB-lite"/>
    </source>
</evidence>
<gene>
    <name evidence="9" type="ORF">POTOM_014141</name>
</gene>
<dbReference type="FunFam" id="3.30.70.330:FF:000994">
    <property type="entry name" value="RNA-binding (RRM/RBD/RNP motifs) family protein"/>
    <property type="match status" value="1"/>
</dbReference>
<dbReference type="SMART" id="SM00360">
    <property type="entry name" value="RRM"/>
    <property type="match status" value="5"/>
</dbReference>
<dbReference type="GO" id="GO:0006355">
    <property type="term" value="P:regulation of DNA-templated transcription"/>
    <property type="evidence" value="ECO:0007669"/>
    <property type="project" value="InterPro"/>
</dbReference>
<feature type="domain" description="NAC" evidence="8">
    <location>
        <begin position="6"/>
        <end position="160"/>
    </location>
</feature>
<feature type="domain" description="RRM" evidence="7">
    <location>
        <begin position="1224"/>
        <end position="1300"/>
    </location>
</feature>
<comment type="subcellular location">
    <subcellularLocation>
        <location evidence="1">Nucleus</location>
    </subcellularLocation>
</comment>
<dbReference type="CDD" id="cd12317">
    <property type="entry name" value="RRM4_RBM19_RRM3_MRD1"/>
    <property type="match status" value="1"/>
</dbReference>
<protein>
    <recommendedName>
        <fullName evidence="11">Multiple RNA-binding domain-containing protein 1</fullName>
    </recommendedName>
</protein>
<keyword evidence="10" id="KW-1185">Reference proteome</keyword>
<evidence type="ECO:0000259" key="7">
    <source>
        <dbReference type="PROSITE" id="PS50102"/>
    </source>
</evidence>
<dbReference type="PANTHER" id="PTHR48039">
    <property type="entry name" value="RNA-BINDING MOTIF PROTEIN 14B"/>
    <property type="match status" value="1"/>
</dbReference>
<dbReference type="Pfam" id="PF00076">
    <property type="entry name" value="RRM_1"/>
    <property type="match status" value="5"/>
</dbReference>
<evidence type="ECO:0000256" key="1">
    <source>
        <dbReference type="ARBA" id="ARBA00004123"/>
    </source>
</evidence>